<dbReference type="GO" id="GO:0036503">
    <property type="term" value="P:ERAD pathway"/>
    <property type="evidence" value="ECO:0007669"/>
    <property type="project" value="TreeGrafter"/>
</dbReference>
<feature type="compositionally biased region" description="Acidic residues" evidence="10">
    <location>
        <begin position="279"/>
        <end position="291"/>
    </location>
</feature>
<dbReference type="GO" id="GO:0051082">
    <property type="term" value="F:unfolded protein binding"/>
    <property type="evidence" value="ECO:0007669"/>
    <property type="project" value="InterPro"/>
</dbReference>
<dbReference type="InterPro" id="IPR018124">
    <property type="entry name" value="Calret/calnex_CS"/>
</dbReference>
<dbReference type="SUPFAM" id="SSF49899">
    <property type="entry name" value="Concanavalin A-like lectins/glucanases"/>
    <property type="match status" value="1"/>
</dbReference>
<comment type="subcellular location">
    <subcellularLocation>
        <location evidence="1">Endoplasmic reticulum membrane</location>
        <topology evidence="1">Single-pass type I membrane protein</topology>
    </subcellularLocation>
</comment>
<evidence type="ECO:0000256" key="3">
    <source>
        <dbReference type="ARBA" id="ARBA00022692"/>
    </source>
</evidence>
<sequence>MRYAFLTHALCSSVLLLSGVSAEEAAAAEASPAVVEKPAFSPTEVSGEFVEQFTADLGERWIPSKAKKDDPKSEEDWAYVGEWAVEEPTVFPGIEGDKGLVVKNPAAHHAISAKFPKKLDNKGKTLVVQYEVKLQKGLECGGAYMKLLQDNKKLHAEEFSNSSPYIVMFGPDKCGSTNKVHFIVRHKNPKTGEYEEKHLGGPPSAVVDDLTHVYTLIIKPDQTYEIKIDGNSSKSGSMLEDFIPAFNPDKEIDDPKDIKPETWVEEAKIADPDATKPDDWDEDAPFDIIDEDATKPDDWLDNEPQTIPDPEAEKPEDWDDEEDGDWIAPQVPNPKCAEVSGCGPWEKPTIKNPAFKGKWSAPYIDNPAYKGVWAPRKIKNPNYFEDKTPANLEPMGAIGFEIWTMQSDILFDNIYIGHSVEEAEKLKLATYDIKVKSEQAAKDALRPKKEDTPKLTAGSAFMEDPIGYARNKIDIFTTIFKNDPMAAVKAVPEVTAVGVMLFGILVSVLFAVVGINSAVAVDKAKQAKAKGKEAAITTKDKVAEAVTTGTEKVQSEVNKRTTRSTVTTEQ</sequence>
<feature type="region of interest" description="Disordered" evidence="10">
    <location>
        <begin position="266"/>
        <end position="321"/>
    </location>
</feature>
<feature type="compositionally biased region" description="Basic and acidic residues" evidence="10">
    <location>
        <begin position="266"/>
        <end position="278"/>
    </location>
</feature>
<keyword evidence="8" id="KW-1015">Disulfide bond</keyword>
<comment type="similarity">
    <text evidence="2 9">Belongs to the calreticulin family.</text>
</comment>
<dbReference type="InterPro" id="IPR009033">
    <property type="entry name" value="Calreticulin/calnexin_P_dom_sf"/>
</dbReference>
<keyword evidence="7 9" id="KW-0143">Chaperone</keyword>
<dbReference type="EMBL" id="CAJPDQ010000005">
    <property type="protein sequence ID" value="CAF9909454.1"/>
    <property type="molecule type" value="Genomic_DNA"/>
</dbReference>
<evidence type="ECO:0000256" key="7">
    <source>
        <dbReference type="ARBA" id="ARBA00023186"/>
    </source>
</evidence>
<accession>A0A8H3EN00</accession>
<dbReference type="AlphaFoldDB" id="A0A8H3EN00"/>
<dbReference type="PANTHER" id="PTHR11073:SF1">
    <property type="entry name" value="CALNEXIN 14D-RELATED"/>
    <property type="match status" value="1"/>
</dbReference>
<dbReference type="Gene3D" id="2.60.120.200">
    <property type="match status" value="1"/>
</dbReference>
<dbReference type="InterPro" id="IPR001580">
    <property type="entry name" value="Calret/calnex"/>
</dbReference>
<evidence type="ECO:0000313" key="12">
    <source>
        <dbReference type="Proteomes" id="UP000664169"/>
    </source>
</evidence>
<reference evidence="11" key="1">
    <citation type="submission" date="2021-03" db="EMBL/GenBank/DDBJ databases">
        <authorList>
            <person name="Tagirdzhanova G."/>
        </authorList>
    </citation>
    <scope>NUCLEOTIDE SEQUENCE</scope>
</reference>
<dbReference type="PROSITE" id="PS00804">
    <property type="entry name" value="CALRETICULIN_2"/>
    <property type="match status" value="1"/>
</dbReference>
<dbReference type="Gene3D" id="2.10.250.10">
    <property type="entry name" value="Calreticulin/calnexin, P domain"/>
    <property type="match status" value="1"/>
</dbReference>
<dbReference type="Pfam" id="PF00262">
    <property type="entry name" value="Calreticulin"/>
    <property type="match status" value="1"/>
</dbReference>
<dbReference type="GO" id="GO:0006457">
    <property type="term" value="P:protein folding"/>
    <property type="evidence" value="ECO:0007669"/>
    <property type="project" value="InterPro"/>
</dbReference>
<keyword evidence="6 9" id="KW-0472">Membrane</keyword>
<keyword evidence="12" id="KW-1185">Reference proteome</keyword>
<keyword evidence="5 9" id="KW-1133">Transmembrane helix</keyword>
<gene>
    <name evidence="11" type="ORF">GOMPHAMPRED_006765</name>
</gene>
<evidence type="ECO:0000256" key="2">
    <source>
        <dbReference type="ARBA" id="ARBA00010983"/>
    </source>
</evidence>
<feature type="transmembrane region" description="Helical" evidence="9">
    <location>
        <begin position="499"/>
        <end position="521"/>
    </location>
</feature>
<evidence type="ECO:0000256" key="5">
    <source>
        <dbReference type="ARBA" id="ARBA00022989"/>
    </source>
</evidence>
<dbReference type="SUPFAM" id="SSF63887">
    <property type="entry name" value="P-domain of calnexin/calreticulin"/>
    <property type="match status" value="1"/>
</dbReference>
<evidence type="ECO:0000256" key="1">
    <source>
        <dbReference type="ARBA" id="ARBA00004115"/>
    </source>
</evidence>
<evidence type="ECO:0000256" key="8">
    <source>
        <dbReference type="PIRSR" id="PIRSR601580-3"/>
    </source>
</evidence>
<name>A0A8H3EN00_9LECA</name>
<keyword evidence="4 9" id="KW-0256">Endoplasmic reticulum</keyword>
<dbReference type="OrthoDB" id="1938156at2759"/>
<dbReference type="PROSITE" id="PS00803">
    <property type="entry name" value="CALRETICULIN_1"/>
    <property type="match status" value="1"/>
</dbReference>
<evidence type="ECO:0000256" key="9">
    <source>
        <dbReference type="RuleBase" id="RU362126"/>
    </source>
</evidence>
<evidence type="ECO:0000256" key="6">
    <source>
        <dbReference type="ARBA" id="ARBA00023136"/>
    </source>
</evidence>
<evidence type="ECO:0000256" key="4">
    <source>
        <dbReference type="ARBA" id="ARBA00022824"/>
    </source>
</evidence>
<evidence type="ECO:0000256" key="10">
    <source>
        <dbReference type="SAM" id="MobiDB-lite"/>
    </source>
</evidence>
<dbReference type="GO" id="GO:0005789">
    <property type="term" value="C:endoplasmic reticulum membrane"/>
    <property type="evidence" value="ECO:0007669"/>
    <property type="project" value="UniProtKB-SubCell"/>
</dbReference>
<dbReference type="InterPro" id="IPR013320">
    <property type="entry name" value="ConA-like_dom_sf"/>
</dbReference>
<proteinExistence type="inferred from homology"/>
<dbReference type="FunFam" id="2.60.120.200:FF:000011">
    <property type="entry name" value="Probable calnexin"/>
    <property type="match status" value="1"/>
</dbReference>
<evidence type="ECO:0008006" key="13">
    <source>
        <dbReference type="Google" id="ProtNLM"/>
    </source>
</evidence>
<keyword evidence="9" id="KW-0732">Signal</keyword>
<protein>
    <recommendedName>
        <fullName evidence="13">Calnexin</fullName>
    </recommendedName>
</protein>
<feature type="signal peptide" evidence="9">
    <location>
        <begin position="1"/>
        <end position="22"/>
    </location>
</feature>
<dbReference type="FunFam" id="2.10.250.10:FF:000001">
    <property type="entry name" value="Calnexin homolog"/>
    <property type="match status" value="1"/>
</dbReference>
<dbReference type="PROSITE" id="PS00805">
    <property type="entry name" value="CALRETICULIN_REPEAT"/>
    <property type="match status" value="1"/>
</dbReference>
<keyword evidence="3 9" id="KW-0812">Transmembrane</keyword>
<feature type="region of interest" description="Disordered" evidence="10">
    <location>
        <begin position="547"/>
        <end position="570"/>
    </location>
</feature>
<dbReference type="GO" id="GO:0005509">
    <property type="term" value="F:calcium ion binding"/>
    <property type="evidence" value="ECO:0007669"/>
    <property type="project" value="InterPro"/>
</dbReference>
<feature type="disulfide bond" evidence="8">
    <location>
        <begin position="140"/>
        <end position="174"/>
    </location>
</feature>
<organism evidence="11 12">
    <name type="scientific">Gomphillus americanus</name>
    <dbReference type="NCBI Taxonomy" id="1940652"/>
    <lineage>
        <taxon>Eukaryota</taxon>
        <taxon>Fungi</taxon>
        <taxon>Dikarya</taxon>
        <taxon>Ascomycota</taxon>
        <taxon>Pezizomycotina</taxon>
        <taxon>Lecanoromycetes</taxon>
        <taxon>OSLEUM clade</taxon>
        <taxon>Ostropomycetidae</taxon>
        <taxon>Ostropales</taxon>
        <taxon>Graphidaceae</taxon>
        <taxon>Gomphilloideae</taxon>
        <taxon>Gomphillus</taxon>
    </lineage>
</organism>
<dbReference type="PANTHER" id="PTHR11073">
    <property type="entry name" value="CALRETICULIN AND CALNEXIN"/>
    <property type="match status" value="1"/>
</dbReference>
<evidence type="ECO:0000313" key="11">
    <source>
        <dbReference type="EMBL" id="CAF9909454.1"/>
    </source>
</evidence>
<comment type="caution">
    <text evidence="11">The sequence shown here is derived from an EMBL/GenBank/DDBJ whole genome shotgun (WGS) entry which is preliminary data.</text>
</comment>
<feature type="chain" id="PRO_5034657096" description="Calnexin" evidence="9">
    <location>
        <begin position="23"/>
        <end position="570"/>
    </location>
</feature>
<dbReference type="Proteomes" id="UP000664169">
    <property type="component" value="Unassembled WGS sequence"/>
</dbReference>
<dbReference type="PRINTS" id="PR00626">
    <property type="entry name" value="CALRETICULIN"/>
</dbReference>